<reference evidence="2" key="1">
    <citation type="submission" date="2023-11" db="EMBL/GenBank/DDBJ databases">
        <title>Genome assemblies of two species of porcelain crab, Petrolisthes cinctipes and Petrolisthes manimaculis (Anomura: Porcellanidae).</title>
        <authorList>
            <person name="Angst P."/>
        </authorList>
    </citation>
    <scope>NUCLEOTIDE SEQUENCE</scope>
    <source>
        <strain evidence="2">PB745_02</strain>
        <tissue evidence="2">Gill</tissue>
    </source>
</reference>
<evidence type="ECO:0000313" key="3">
    <source>
        <dbReference type="Proteomes" id="UP001292094"/>
    </source>
</evidence>
<proteinExistence type="predicted"/>
<name>A0AAE1P2J2_9EUCA</name>
<feature type="region of interest" description="Disordered" evidence="1">
    <location>
        <begin position="1"/>
        <end position="37"/>
    </location>
</feature>
<gene>
    <name evidence="2" type="ORF">Pmani_027507</name>
</gene>
<dbReference type="AlphaFoldDB" id="A0AAE1P2J2"/>
<accession>A0AAE1P2J2</accession>
<comment type="caution">
    <text evidence="2">The sequence shown here is derived from an EMBL/GenBank/DDBJ whole genome shotgun (WGS) entry which is preliminary data.</text>
</comment>
<feature type="non-terminal residue" evidence="2">
    <location>
        <position position="1"/>
    </location>
</feature>
<protein>
    <submittedName>
        <fullName evidence="2">Uncharacterized protein</fullName>
    </submittedName>
</protein>
<dbReference type="Proteomes" id="UP001292094">
    <property type="component" value="Unassembled WGS sequence"/>
</dbReference>
<sequence length="37" mass="3782">RTGVDLAPDSSGGQRDPDPGRRRGSRTGTEAGGQAWG</sequence>
<dbReference type="EMBL" id="JAWZYT010003086">
    <property type="protein sequence ID" value="KAK4300278.1"/>
    <property type="molecule type" value="Genomic_DNA"/>
</dbReference>
<evidence type="ECO:0000256" key="1">
    <source>
        <dbReference type="SAM" id="MobiDB-lite"/>
    </source>
</evidence>
<keyword evidence="3" id="KW-1185">Reference proteome</keyword>
<organism evidence="2 3">
    <name type="scientific">Petrolisthes manimaculis</name>
    <dbReference type="NCBI Taxonomy" id="1843537"/>
    <lineage>
        <taxon>Eukaryota</taxon>
        <taxon>Metazoa</taxon>
        <taxon>Ecdysozoa</taxon>
        <taxon>Arthropoda</taxon>
        <taxon>Crustacea</taxon>
        <taxon>Multicrustacea</taxon>
        <taxon>Malacostraca</taxon>
        <taxon>Eumalacostraca</taxon>
        <taxon>Eucarida</taxon>
        <taxon>Decapoda</taxon>
        <taxon>Pleocyemata</taxon>
        <taxon>Anomura</taxon>
        <taxon>Galatheoidea</taxon>
        <taxon>Porcellanidae</taxon>
        <taxon>Petrolisthes</taxon>
    </lineage>
</organism>
<evidence type="ECO:0000313" key="2">
    <source>
        <dbReference type="EMBL" id="KAK4300278.1"/>
    </source>
</evidence>